<dbReference type="AlphaFoldDB" id="A0A147BFE8"/>
<accession>A0A147BFE8</accession>
<feature type="signal peptide" evidence="1">
    <location>
        <begin position="1"/>
        <end position="18"/>
    </location>
</feature>
<evidence type="ECO:0000256" key="1">
    <source>
        <dbReference type="SAM" id="SignalP"/>
    </source>
</evidence>
<name>A0A147BFE8_IXORI</name>
<feature type="chain" id="PRO_5007542407" evidence="1">
    <location>
        <begin position="19"/>
        <end position="93"/>
    </location>
</feature>
<organism evidence="2">
    <name type="scientific">Ixodes ricinus</name>
    <name type="common">Common tick</name>
    <name type="synonym">Acarus ricinus</name>
    <dbReference type="NCBI Taxonomy" id="34613"/>
    <lineage>
        <taxon>Eukaryota</taxon>
        <taxon>Metazoa</taxon>
        <taxon>Ecdysozoa</taxon>
        <taxon>Arthropoda</taxon>
        <taxon>Chelicerata</taxon>
        <taxon>Arachnida</taxon>
        <taxon>Acari</taxon>
        <taxon>Parasitiformes</taxon>
        <taxon>Ixodida</taxon>
        <taxon>Ixodoidea</taxon>
        <taxon>Ixodidae</taxon>
        <taxon>Ixodinae</taxon>
        <taxon>Ixodes</taxon>
    </lineage>
</organism>
<sequence>MPSMRFLSSLMSWIFLESSNLTSFTVNAVFTWATPLPSSSSWPADAGAGAAHPPAIMGVSWIFSVFLSRSLRSATSISVSREMSSTIREIFSG</sequence>
<evidence type="ECO:0000313" key="2">
    <source>
        <dbReference type="EMBL" id="JAR89481.1"/>
    </source>
</evidence>
<keyword evidence="1" id="KW-0732">Signal</keyword>
<protein>
    <submittedName>
        <fullName evidence="2">Putative secreted protein</fullName>
    </submittedName>
</protein>
<dbReference type="EMBL" id="GEGO01005923">
    <property type="protein sequence ID" value="JAR89481.1"/>
    <property type="molecule type" value="Transcribed_RNA"/>
</dbReference>
<proteinExistence type="predicted"/>
<reference evidence="2" key="1">
    <citation type="journal article" date="2018" name="PLoS Negl. Trop. Dis.">
        <title>Sialome diversity of ticks revealed by RNAseq of single tick salivary glands.</title>
        <authorList>
            <person name="Perner J."/>
            <person name="Kropackova S."/>
            <person name="Kopacek P."/>
            <person name="Ribeiro J.M."/>
        </authorList>
    </citation>
    <scope>NUCLEOTIDE SEQUENCE</scope>
    <source>
        <strain evidence="2">Siblings of single egg batch collected in Ceske Budejovice</strain>
        <tissue evidence="2">Salivary glands</tissue>
    </source>
</reference>